<dbReference type="InterPro" id="IPR050834">
    <property type="entry name" value="Glycosyltransf_2"/>
</dbReference>
<keyword evidence="2" id="KW-1185">Reference proteome</keyword>
<evidence type="ECO:0000313" key="1">
    <source>
        <dbReference type="EMBL" id="BBX17972.1"/>
    </source>
</evidence>
<sequence length="294" mass="32222">MTTAFGVAITTVGRWQELANLLDDVAAQTLRPRAVAVAFHADDNETPPELAALVHRFADTLPIRTVVSPRGVSHGRNTAAAALPDTVEWLHFPNDTTRIDPDFFEKLAPHCVPPATVCAVQMVDDEGSRNPLPAPGTALTRRNVWGAIEPATLIRREAFLAAGGFDTALGSGADSPWQAGEGTDLLLRMSAQPDFLIQWVPDVVVHAHTEFAHLPAAERRRKLRRYGRGAGHLLRTWRYPLWYRLAHLLAAALMPLRNPGKFTVRDSWALLLGRTEGVLGRTLGGDSDYRAVSR</sequence>
<reference evidence="1 2" key="1">
    <citation type="journal article" date="2019" name="Emerg. Microbes Infect.">
        <title>Comprehensive subspecies identification of 175 nontuberculous mycobacteria species based on 7547 genomic profiles.</title>
        <authorList>
            <person name="Matsumoto Y."/>
            <person name="Kinjo T."/>
            <person name="Motooka D."/>
            <person name="Nabeya D."/>
            <person name="Jung N."/>
            <person name="Uechi K."/>
            <person name="Horii T."/>
            <person name="Iida T."/>
            <person name="Fujita J."/>
            <person name="Nakamura S."/>
        </authorList>
    </citation>
    <scope>NUCLEOTIDE SEQUENCE [LARGE SCALE GENOMIC DNA]</scope>
    <source>
        <strain evidence="1 2">JCM 6396</strain>
    </source>
</reference>
<proteinExistence type="predicted"/>
<dbReference type="AlphaFoldDB" id="A0A7I7K3M2"/>
<dbReference type="SUPFAM" id="SSF53448">
    <property type="entry name" value="Nucleotide-diphospho-sugar transferases"/>
    <property type="match status" value="1"/>
</dbReference>
<dbReference type="InterPro" id="IPR029044">
    <property type="entry name" value="Nucleotide-diphossugar_trans"/>
</dbReference>
<dbReference type="PANTHER" id="PTHR43685:SF2">
    <property type="entry name" value="GLYCOSYLTRANSFERASE 2-LIKE DOMAIN-CONTAINING PROTEIN"/>
    <property type="match status" value="1"/>
</dbReference>
<dbReference type="PANTHER" id="PTHR43685">
    <property type="entry name" value="GLYCOSYLTRANSFERASE"/>
    <property type="match status" value="1"/>
</dbReference>
<dbReference type="OrthoDB" id="5174363at2"/>
<organism evidence="1 2">
    <name type="scientific">Mycolicibacterium duvalii</name>
    <dbReference type="NCBI Taxonomy" id="39688"/>
    <lineage>
        <taxon>Bacteria</taxon>
        <taxon>Bacillati</taxon>
        <taxon>Actinomycetota</taxon>
        <taxon>Actinomycetes</taxon>
        <taxon>Mycobacteriales</taxon>
        <taxon>Mycobacteriaceae</taxon>
        <taxon>Mycolicibacterium</taxon>
    </lineage>
</organism>
<evidence type="ECO:0000313" key="2">
    <source>
        <dbReference type="Proteomes" id="UP000467006"/>
    </source>
</evidence>
<dbReference type="KEGG" id="mdu:MDUV_28320"/>
<name>A0A7I7K3M2_9MYCO</name>
<gene>
    <name evidence="1" type="ORF">MDUV_28320</name>
</gene>
<accession>A0A7I7K3M2</accession>
<dbReference type="Proteomes" id="UP000467006">
    <property type="component" value="Chromosome"/>
</dbReference>
<dbReference type="EMBL" id="AP022563">
    <property type="protein sequence ID" value="BBX17972.1"/>
    <property type="molecule type" value="Genomic_DNA"/>
</dbReference>
<protein>
    <submittedName>
        <fullName evidence="1">Uncharacterized protein</fullName>
    </submittedName>
</protein>
<dbReference type="Gene3D" id="3.90.550.10">
    <property type="entry name" value="Spore Coat Polysaccharide Biosynthesis Protein SpsA, Chain A"/>
    <property type="match status" value="1"/>
</dbReference>
<dbReference type="RefSeq" id="WP_098005120.1">
    <property type="nucleotide sequence ID" value="NZ_AP022563.1"/>
</dbReference>